<dbReference type="InterPro" id="IPR036737">
    <property type="entry name" value="OmpA-like_sf"/>
</dbReference>
<keyword evidence="2 6" id="KW-0472">Membrane</keyword>
<dbReference type="STRING" id="1280949.HAD_03385"/>
<comment type="subcellular location">
    <subcellularLocation>
        <location evidence="6">Cell outer membrane</location>
        <topology evidence="6">Lipid-anchor</topology>
    </subcellularLocation>
</comment>
<comment type="subunit">
    <text evidence="6">The Tol-Pal system is composed of five core proteins: the inner membrane proteins TolA, TolQ and TolR, the periplasmic protein TolB and the outer membrane protein Pal. They form a network linking the inner and outer membranes and the peptidoglycan layer.</text>
</comment>
<dbReference type="InterPro" id="IPR039001">
    <property type="entry name" value="Pal"/>
</dbReference>
<dbReference type="Gene3D" id="3.30.1330.60">
    <property type="entry name" value="OmpA-like domain"/>
    <property type="match status" value="1"/>
</dbReference>
<dbReference type="InterPro" id="IPR006664">
    <property type="entry name" value="OMP_bac"/>
</dbReference>
<reference evidence="9 10" key="1">
    <citation type="journal article" date="2014" name="Antonie Van Leeuwenhoek">
        <title>Hyphomonas beringensis sp. nov. and Hyphomonas chukchiensis sp. nov., isolated from surface seawater of the Bering Sea and Chukchi Sea.</title>
        <authorList>
            <person name="Li C."/>
            <person name="Lai Q."/>
            <person name="Li G."/>
            <person name="Dong C."/>
            <person name="Wang J."/>
            <person name="Liao Y."/>
            <person name="Shao Z."/>
        </authorList>
    </citation>
    <scope>NUCLEOTIDE SEQUENCE [LARGE SCALE GENOMIC DNA]</scope>
    <source>
        <strain evidence="9 10">MHS-3</strain>
    </source>
</reference>
<dbReference type="EMBL" id="ARYH01000001">
    <property type="protein sequence ID" value="KCZ84690.1"/>
    <property type="molecule type" value="Genomic_DNA"/>
</dbReference>
<dbReference type="AlphaFoldDB" id="A0A069E3I1"/>
<feature type="chain" id="PRO_5001660645" description="Peptidoglycan-associated lipoprotein" evidence="7">
    <location>
        <begin position="22"/>
        <end position="174"/>
    </location>
</feature>
<evidence type="ECO:0000256" key="3">
    <source>
        <dbReference type="ARBA" id="ARBA00023139"/>
    </source>
</evidence>
<keyword evidence="3 6" id="KW-0564">Palmitate</keyword>
<evidence type="ECO:0000313" key="9">
    <source>
        <dbReference type="EMBL" id="KCZ84690.1"/>
    </source>
</evidence>
<dbReference type="PROSITE" id="PS51123">
    <property type="entry name" value="OMPA_2"/>
    <property type="match status" value="1"/>
</dbReference>
<dbReference type="Pfam" id="PF00691">
    <property type="entry name" value="OmpA"/>
    <property type="match status" value="1"/>
</dbReference>
<dbReference type="PANTHER" id="PTHR30329:SF21">
    <property type="entry name" value="LIPOPROTEIN YIAD-RELATED"/>
    <property type="match status" value="1"/>
</dbReference>
<dbReference type="RefSeq" id="WP_241765288.1">
    <property type="nucleotide sequence ID" value="NZ_ARYH01000001.1"/>
</dbReference>
<accession>A0A069E3I1</accession>
<dbReference type="InterPro" id="IPR050330">
    <property type="entry name" value="Bact_OuterMem_StrucFunc"/>
</dbReference>
<evidence type="ECO:0000256" key="1">
    <source>
        <dbReference type="ARBA" id="ARBA00022729"/>
    </source>
</evidence>
<evidence type="ECO:0000313" key="10">
    <source>
        <dbReference type="Proteomes" id="UP000027446"/>
    </source>
</evidence>
<dbReference type="PRINTS" id="PR01023">
    <property type="entry name" value="NAFLGMOTY"/>
</dbReference>
<feature type="signal peptide" evidence="7">
    <location>
        <begin position="1"/>
        <end position="21"/>
    </location>
</feature>
<evidence type="ECO:0000256" key="5">
    <source>
        <dbReference type="ARBA" id="ARBA00023288"/>
    </source>
</evidence>
<evidence type="ECO:0000256" key="7">
    <source>
        <dbReference type="SAM" id="SignalP"/>
    </source>
</evidence>
<name>A0A069E3I1_9PROT</name>
<keyword evidence="5 6" id="KW-0449">Lipoprotein</keyword>
<protein>
    <recommendedName>
        <fullName evidence="6">Peptidoglycan-associated lipoprotein</fullName>
        <shortName evidence="6">PAL</shortName>
    </recommendedName>
</protein>
<dbReference type="PRINTS" id="PR01021">
    <property type="entry name" value="OMPADOMAIN"/>
</dbReference>
<keyword evidence="6" id="KW-0132">Cell division</keyword>
<dbReference type="GO" id="GO:0009279">
    <property type="term" value="C:cell outer membrane"/>
    <property type="evidence" value="ECO:0007669"/>
    <property type="project" value="UniProtKB-SubCell"/>
</dbReference>
<dbReference type="CDD" id="cd07185">
    <property type="entry name" value="OmpA_C-like"/>
    <property type="match status" value="1"/>
</dbReference>
<evidence type="ECO:0000256" key="2">
    <source>
        <dbReference type="ARBA" id="ARBA00023136"/>
    </source>
</evidence>
<keyword evidence="6" id="KW-0131">Cell cycle</keyword>
<dbReference type="PANTHER" id="PTHR30329">
    <property type="entry name" value="STATOR ELEMENT OF FLAGELLAR MOTOR COMPLEX"/>
    <property type="match status" value="1"/>
</dbReference>
<dbReference type="SUPFAM" id="SSF103088">
    <property type="entry name" value="OmpA-like"/>
    <property type="match status" value="1"/>
</dbReference>
<proteinExistence type="inferred from homology"/>
<evidence type="ECO:0000256" key="6">
    <source>
        <dbReference type="HAMAP-Rule" id="MF_02204"/>
    </source>
</evidence>
<dbReference type="HAMAP" id="MF_02204">
    <property type="entry name" value="Pal"/>
    <property type="match status" value="1"/>
</dbReference>
<dbReference type="Proteomes" id="UP000027446">
    <property type="component" value="Unassembled WGS sequence"/>
</dbReference>
<keyword evidence="1 6" id="KW-0732">Signal</keyword>
<evidence type="ECO:0000259" key="8">
    <source>
        <dbReference type="PROSITE" id="PS51123"/>
    </source>
</evidence>
<keyword evidence="10" id="KW-1185">Reference proteome</keyword>
<dbReference type="eggNOG" id="COG2885">
    <property type="taxonomic scope" value="Bacteria"/>
</dbReference>
<sequence length="174" mass="18700">MIIRTASVFAGASLVLLGACASKPAPITEGTTTTETVVEEVRTVDTGNVDDASVGQIVQTPALGDRVYFDLNGDALDTDDQSLLRQHALKYTSDPSVRILVAGNCDERGTREYNLALGERRAAKVKDYLVSLGIAPNRIDTISYGKERPIAAESNEQAWAMNRNGFIQVVSPNS</sequence>
<organism evidence="9 10">
    <name type="scientific">Hyphomonas adhaerens MHS-3</name>
    <dbReference type="NCBI Taxonomy" id="1280949"/>
    <lineage>
        <taxon>Bacteria</taxon>
        <taxon>Pseudomonadati</taxon>
        <taxon>Pseudomonadota</taxon>
        <taxon>Alphaproteobacteria</taxon>
        <taxon>Hyphomonadales</taxon>
        <taxon>Hyphomonadaceae</taxon>
        <taxon>Hyphomonas</taxon>
    </lineage>
</organism>
<comment type="similarity">
    <text evidence="6">Belongs to the Pal lipoprotein family.</text>
</comment>
<dbReference type="InterPro" id="IPR006665">
    <property type="entry name" value="OmpA-like"/>
</dbReference>
<dbReference type="PATRIC" id="fig|1280949.3.peg.692"/>
<dbReference type="GO" id="GO:0051301">
    <property type="term" value="P:cell division"/>
    <property type="evidence" value="ECO:0007669"/>
    <property type="project" value="UniProtKB-UniRule"/>
</dbReference>
<keyword evidence="4 6" id="KW-0998">Cell outer membrane</keyword>
<evidence type="ECO:0000256" key="4">
    <source>
        <dbReference type="ARBA" id="ARBA00023237"/>
    </source>
</evidence>
<comment type="caution">
    <text evidence="9">The sequence shown here is derived from an EMBL/GenBank/DDBJ whole genome shotgun (WGS) entry which is preliminary data.</text>
</comment>
<gene>
    <name evidence="6" type="primary">pal</name>
    <name evidence="9" type="ORF">HAD_03385</name>
</gene>
<comment type="function">
    <text evidence="6">Part of the Tol-Pal system, which plays a role in outer membrane invagination during cell division and is important for maintaining outer membrane integrity.</text>
</comment>
<feature type="domain" description="OmpA-like" evidence="8">
    <location>
        <begin position="56"/>
        <end position="173"/>
    </location>
</feature>
<dbReference type="PROSITE" id="PS51257">
    <property type="entry name" value="PROKAR_LIPOPROTEIN"/>
    <property type="match status" value="1"/>
</dbReference>